<keyword evidence="2" id="KW-1185">Reference proteome</keyword>
<dbReference type="PANTHER" id="PTHR33069:SF3">
    <property type="entry name" value="DYNEIN HEAVY CHAIN TAIL DOMAIN-CONTAINING PROTEIN"/>
    <property type="match status" value="1"/>
</dbReference>
<evidence type="ECO:0000313" key="1">
    <source>
        <dbReference type="EMBL" id="POV99406.1"/>
    </source>
</evidence>
<accession>A0A2S4UQA0</accession>
<proteinExistence type="predicted"/>
<organism evidence="1 2">
    <name type="scientific">Puccinia striiformis</name>
    <dbReference type="NCBI Taxonomy" id="27350"/>
    <lineage>
        <taxon>Eukaryota</taxon>
        <taxon>Fungi</taxon>
        <taxon>Dikarya</taxon>
        <taxon>Basidiomycota</taxon>
        <taxon>Pucciniomycotina</taxon>
        <taxon>Pucciniomycetes</taxon>
        <taxon>Pucciniales</taxon>
        <taxon>Pucciniaceae</taxon>
        <taxon>Puccinia</taxon>
    </lineage>
</organism>
<dbReference type="OrthoDB" id="2498842at2759"/>
<reference evidence="2" key="3">
    <citation type="journal article" date="2018" name="Mol. Plant Microbe Interact.">
        <title>Genome sequence resources for the wheat stripe rust pathogen (Puccinia striiformis f. sp. tritici) and the barley stripe rust pathogen (Puccinia striiformis f. sp. hordei).</title>
        <authorList>
            <person name="Xia C."/>
            <person name="Wang M."/>
            <person name="Yin C."/>
            <person name="Cornejo O.E."/>
            <person name="Hulbert S.H."/>
            <person name="Chen X."/>
        </authorList>
    </citation>
    <scope>NUCLEOTIDE SEQUENCE [LARGE SCALE GENOMIC DNA]</scope>
    <source>
        <strain evidence="2">93TX-2</strain>
    </source>
</reference>
<reference evidence="2" key="2">
    <citation type="journal article" date="2018" name="BMC Genomics">
        <title>Genomic insights into host adaptation between the wheat stripe rust pathogen (Puccinia striiformis f. sp. tritici) and the barley stripe rust pathogen (Puccinia striiformis f. sp. hordei).</title>
        <authorList>
            <person name="Xia C."/>
            <person name="Wang M."/>
            <person name="Yin C."/>
            <person name="Cornejo O.E."/>
            <person name="Hulbert S.H."/>
            <person name="Chen X."/>
        </authorList>
    </citation>
    <scope>NUCLEOTIDE SEQUENCE [LARGE SCALE GENOMIC DNA]</scope>
    <source>
        <strain evidence="2">93TX-2</strain>
    </source>
</reference>
<reference evidence="1 2" key="1">
    <citation type="submission" date="2017-12" db="EMBL/GenBank/DDBJ databases">
        <title>Gene loss provides genomic basis for host adaptation in cereal stripe rust fungi.</title>
        <authorList>
            <person name="Xia C."/>
        </authorList>
    </citation>
    <scope>NUCLEOTIDE SEQUENCE [LARGE SCALE GENOMIC DNA]</scope>
    <source>
        <strain evidence="1 2">93TX-2</strain>
    </source>
</reference>
<sequence>MRKEPKSDLDDMGEKAEIWEKLESNLLPSIKEQVTSLLTSLDLHDLQKRPVPDLESTLEILSNLDQTLQSTVSSIVSFGLRSTLPHEKYDHRMKNFKMFRCSLLRHRIKSLIECDIYSLFQYCGELLQSCAMSIPAPGDFATVQQASNSRKQIHFLVIETGSSIDNAIKWYRKSDWAIIQEDWIKEVAGCDRLLEELINMTNPSINPTLDMAALTIDPAEEPNLTVGNAHIRERRDASLKQVLEISRSIIPLVKLKRILVKKLLEMIPRRPIFALDTEINSDEILSLLIAFGTFPNPLSNITYHLRSFHRLHPTIDASDQDTMRTMVQELSGTMESSLSNLSTHFIPLLPGVEHALPESDFDAWSLDLKRSWDKAVGRSLDLISSLDVVIAQ</sequence>
<evidence type="ECO:0000313" key="2">
    <source>
        <dbReference type="Proteomes" id="UP000238274"/>
    </source>
</evidence>
<dbReference type="EMBL" id="PKSM01000274">
    <property type="protein sequence ID" value="POV99406.1"/>
    <property type="molecule type" value="Genomic_DNA"/>
</dbReference>
<comment type="caution">
    <text evidence="1">The sequence shown here is derived from an EMBL/GenBank/DDBJ whole genome shotgun (WGS) entry which is preliminary data.</text>
</comment>
<dbReference type="VEuPathDB" id="FungiDB:PSTT_02525"/>
<gene>
    <name evidence="1" type="ORF">PSHT_13574</name>
</gene>
<name>A0A2S4UQA0_9BASI</name>
<dbReference type="VEuPathDB" id="FungiDB:PSHT_13574"/>
<protein>
    <submittedName>
        <fullName evidence="1">Uncharacterized protein</fullName>
    </submittedName>
</protein>
<dbReference type="Proteomes" id="UP000238274">
    <property type="component" value="Unassembled WGS sequence"/>
</dbReference>
<dbReference type="AlphaFoldDB" id="A0A2S4UQA0"/>
<dbReference type="PANTHER" id="PTHR33069">
    <property type="entry name" value="CHROMOSOME 7, WHOLE GENOME SHOTGUN SEQUENCE-RELATED"/>
    <property type="match status" value="1"/>
</dbReference>